<dbReference type="InterPro" id="IPR011009">
    <property type="entry name" value="Kinase-like_dom_sf"/>
</dbReference>
<evidence type="ECO:0000313" key="3">
    <source>
        <dbReference type="Proteomes" id="UP001586593"/>
    </source>
</evidence>
<evidence type="ECO:0000313" key="2">
    <source>
        <dbReference type="EMBL" id="KAL1861437.1"/>
    </source>
</evidence>
<feature type="domain" description="Aminoglycoside phosphotransferase" evidence="1">
    <location>
        <begin position="79"/>
        <end position="320"/>
    </location>
</feature>
<gene>
    <name evidence="2" type="ORF">VTK73DRAFT_7076</name>
</gene>
<dbReference type="InterPro" id="IPR002575">
    <property type="entry name" value="Aminoglycoside_PTrfase"/>
</dbReference>
<dbReference type="Gene3D" id="3.90.1200.10">
    <property type="match status" value="1"/>
</dbReference>
<comment type="caution">
    <text evidence="2">The sequence shown here is derived from an EMBL/GenBank/DDBJ whole genome shotgun (WGS) entry which is preliminary data.</text>
</comment>
<dbReference type="Proteomes" id="UP001586593">
    <property type="component" value="Unassembled WGS sequence"/>
</dbReference>
<dbReference type="SUPFAM" id="SSF56112">
    <property type="entry name" value="Protein kinase-like (PK-like)"/>
    <property type="match status" value="1"/>
</dbReference>
<proteinExistence type="predicted"/>
<reference evidence="2 3" key="1">
    <citation type="journal article" date="2024" name="Commun. Biol.">
        <title>Comparative genomic analysis of thermophilic fungi reveals convergent evolutionary adaptations and gene losses.</title>
        <authorList>
            <person name="Steindorff A.S."/>
            <person name="Aguilar-Pontes M.V."/>
            <person name="Robinson A.J."/>
            <person name="Andreopoulos B."/>
            <person name="LaButti K."/>
            <person name="Kuo A."/>
            <person name="Mondo S."/>
            <person name="Riley R."/>
            <person name="Otillar R."/>
            <person name="Haridas S."/>
            <person name="Lipzen A."/>
            <person name="Grimwood J."/>
            <person name="Schmutz J."/>
            <person name="Clum A."/>
            <person name="Reid I.D."/>
            <person name="Moisan M.C."/>
            <person name="Butler G."/>
            <person name="Nguyen T.T.M."/>
            <person name="Dewar K."/>
            <person name="Conant G."/>
            <person name="Drula E."/>
            <person name="Henrissat B."/>
            <person name="Hansel C."/>
            <person name="Singer S."/>
            <person name="Hutchinson M.I."/>
            <person name="de Vries R.P."/>
            <person name="Natvig D.O."/>
            <person name="Powell A.J."/>
            <person name="Tsang A."/>
            <person name="Grigoriev I.V."/>
        </authorList>
    </citation>
    <scope>NUCLEOTIDE SEQUENCE [LARGE SCALE GENOMIC DNA]</scope>
    <source>
        <strain evidence="2 3">ATCC 24622</strain>
    </source>
</reference>
<dbReference type="EMBL" id="JAZHXJ010000429">
    <property type="protein sequence ID" value="KAL1861437.1"/>
    <property type="molecule type" value="Genomic_DNA"/>
</dbReference>
<organism evidence="2 3">
    <name type="scientific">Phialemonium thermophilum</name>
    <dbReference type="NCBI Taxonomy" id="223376"/>
    <lineage>
        <taxon>Eukaryota</taxon>
        <taxon>Fungi</taxon>
        <taxon>Dikarya</taxon>
        <taxon>Ascomycota</taxon>
        <taxon>Pezizomycotina</taxon>
        <taxon>Sordariomycetes</taxon>
        <taxon>Sordariomycetidae</taxon>
        <taxon>Cephalothecales</taxon>
        <taxon>Cephalothecaceae</taxon>
        <taxon>Phialemonium</taxon>
    </lineage>
</organism>
<keyword evidence="3" id="KW-1185">Reference proteome</keyword>
<dbReference type="Pfam" id="PF01636">
    <property type="entry name" value="APH"/>
    <property type="match status" value="1"/>
</dbReference>
<protein>
    <recommendedName>
        <fullName evidence="1">Aminoglycoside phosphotransferase domain-containing protein</fullName>
    </recommendedName>
</protein>
<accession>A0ABR3WGF0</accession>
<dbReference type="InterPro" id="IPR051678">
    <property type="entry name" value="AGP_Transferase"/>
</dbReference>
<dbReference type="PANTHER" id="PTHR21310">
    <property type="entry name" value="AMINOGLYCOSIDE PHOSPHOTRANSFERASE-RELATED-RELATED"/>
    <property type="match status" value="1"/>
</dbReference>
<evidence type="ECO:0000259" key="1">
    <source>
        <dbReference type="Pfam" id="PF01636"/>
    </source>
</evidence>
<sequence length="449" mass="51459">MTKERIGASTAVSGRRSGQDGLLWEETAFGLVPRWIREPSLAAVESVCRQQLAIPSEDVCNVSFHSSCLFNKLYNVKCARGSLIMRISLPVYPGYKTRAEVATLRWVRERTKIPVPAVFSFDDSNDNEIGYEWIIMELMQGTSAYKRWRTMSWEQKVVFTDQIAAYQVQLAGLENPTSMFKGIGTLDLRDGGQENVGLEQREVILGPLVSHEFFMGDHVHHDIQRGPFPSSHDWLHTVLKIVLLHQASVLERSNDEDEREDAEEISAVARKLLSLLPKIFPNTPDEPETTGLYHHDLHLKNIMVGEEAEITAVLDWECVSALPFWVLTMVPKFLDETVREEKPQRDLYADATPEGSAAAAVKRNDPDYLDNEGKNELYFIHLMEYEATQLRKVHAARLKELWPQWPLRGSYLKVDFFQAVSQCHSIWVRRVRRWVDRLEKGDIIRLADV</sequence>
<name>A0ABR3WGF0_9PEZI</name>
<dbReference type="PANTHER" id="PTHR21310:SF13">
    <property type="entry name" value="AMINOGLYCOSIDE PHOSPHOTRANSFERASE DOMAIN-CONTAINING PROTEIN"/>
    <property type="match status" value="1"/>
</dbReference>